<dbReference type="InterPro" id="IPR027417">
    <property type="entry name" value="P-loop_NTPase"/>
</dbReference>
<reference evidence="4 5" key="1">
    <citation type="submission" date="2021-01" db="EMBL/GenBank/DDBJ databases">
        <title>Genome sequence of Shewanella schlegeliana JCM 11561.</title>
        <authorList>
            <person name="Zhang H."/>
            <person name="Li C."/>
        </authorList>
    </citation>
    <scope>NUCLEOTIDE SEQUENCE [LARGE SCALE GENOMIC DNA]</scope>
    <source>
        <strain evidence="4 5">JCM 11561</strain>
    </source>
</reference>
<name>A0ABS1T1A4_9GAMM</name>
<keyword evidence="2 4" id="KW-0067">ATP-binding</keyword>
<dbReference type="InterPro" id="IPR017871">
    <property type="entry name" value="ABC_transporter-like_CS"/>
</dbReference>
<proteinExistence type="predicted"/>
<evidence type="ECO:0000256" key="2">
    <source>
        <dbReference type="ARBA" id="ARBA00022840"/>
    </source>
</evidence>
<dbReference type="InterPro" id="IPR003593">
    <property type="entry name" value="AAA+_ATPase"/>
</dbReference>
<dbReference type="PANTHER" id="PTHR42794:SF2">
    <property type="entry name" value="ABC TRANSPORTER ATP-BINDING PROTEIN"/>
    <property type="match status" value="1"/>
</dbReference>
<dbReference type="PANTHER" id="PTHR42794">
    <property type="entry name" value="HEMIN IMPORT ATP-BINDING PROTEIN HMUV"/>
    <property type="match status" value="1"/>
</dbReference>
<dbReference type="GO" id="GO:0005524">
    <property type="term" value="F:ATP binding"/>
    <property type="evidence" value="ECO:0007669"/>
    <property type="project" value="UniProtKB-KW"/>
</dbReference>
<gene>
    <name evidence="4" type="ORF">JMA39_12900</name>
</gene>
<evidence type="ECO:0000313" key="5">
    <source>
        <dbReference type="Proteomes" id="UP000604898"/>
    </source>
</evidence>
<dbReference type="RefSeq" id="WP_202722259.1">
    <property type="nucleotide sequence ID" value="NZ_BPEX01000027.1"/>
</dbReference>
<dbReference type="Gene3D" id="3.40.50.300">
    <property type="entry name" value="P-loop containing nucleotide triphosphate hydrolases"/>
    <property type="match status" value="1"/>
</dbReference>
<dbReference type="Pfam" id="PF00005">
    <property type="entry name" value="ABC_tran"/>
    <property type="match status" value="1"/>
</dbReference>
<dbReference type="InterPro" id="IPR003439">
    <property type="entry name" value="ABC_transporter-like_ATP-bd"/>
</dbReference>
<keyword evidence="5" id="KW-1185">Reference proteome</keyword>
<dbReference type="PROSITE" id="PS00211">
    <property type="entry name" value="ABC_TRANSPORTER_1"/>
    <property type="match status" value="1"/>
</dbReference>
<accession>A0ABS1T1A4</accession>
<feature type="domain" description="ABC transporter" evidence="3">
    <location>
        <begin position="11"/>
        <end position="244"/>
    </location>
</feature>
<evidence type="ECO:0000256" key="1">
    <source>
        <dbReference type="ARBA" id="ARBA00022741"/>
    </source>
</evidence>
<evidence type="ECO:0000313" key="4">
    <source>
        <dbReference type="EMBL" id="MBL4914015.1"/>
    </source>
</evidence>
<sequence>MPITVHTHSHMEVNNLSWSTSSKKVLDDLSFTIEKGQFVGILGPNGVGKSTLLRCMYKYLTPDSGEVLLNNLNVSAISHREFASKVAVVLQHTPVGFSMTARQLLATGLINQQKWWQRINQVAEKHEIDRVLSLVGLTSKADQIFESLSGGERQRLLIARALLQKPEILLLDEPTNHLDVGYQVEILTLIKSLEITVVATIHDLNLASAFCDKLLLLRDGRLIKSGTPAQVFTPASIENIYGIKTEVDSHPQGRHPRVTYHFDGGRHAAV</sequence>
<dbReference type="PROSITE" id="PS50893">
    <property type="entry name" value="ABC_TRANSPORTER_2"/>
    <property type="match status" value="1"/>
</dbReference>
<dbReference type="SMART" id="SM00382">
    <property type="entry name" value="AAA"/>
    <property type="match status" value="1"/>
</dbReference>
<keyword evidence="1" id="KW-0547">Nucleotide-binding</keyword>
<dbReference type="EMBL" id="JAESVD010000006">
    <property type="protein sequence ID" value="MBL4914015.1"/>
    <property type="molecule type" value="Genomic_DNA"/>
</dbReference>
<dbReference type="SUPFAM" id="SSF52540">
    <property type="entry name" value="P-loop containing nucleoside triphosphate hydrolases"/>
    <property type="match status" value="1"/>
</dbReference>
<comment type="caution">
    <text evidence="4">The sequence shown here is derived from an EMBL/GenBank/DDBJ whole genome shotgun (WGS) entry which is preliminary data.</text>
</comment>
<organism evidence="4 5">
    <name type="scientific">Shewanella schlegeliana</name>
    <dbReference type="NCBI Taxonomy" id="190308"/>
    <lineage>
        <taxon>Bacteria</taxon>
        <taxon>Pseudomonadati</taxon>
        <taxon>Pseudomonadota</taxon>
        <taxon>Gammaproteobacteria</taxon>
        <taxon>Alteromonadales</taxon>
        <taxon>Shewanellaceae</taxon>
        <taxon>Shewanella</taxon>
    </lineage>
</organism>
<evidence type="ECO:0000259" key="3">
    <source>
        <dbReference type="PROSITE" id="PS50893"/>
    </source>
</evidence>
<dbReference type="CDD" id="cd03214">
    <property type="entry name" value="ABC_Iron-Siderophores_B12_Hemin"/>
    <property type="match status" value="1"/>
</dbReference>
<protein>
    <submittedName>
        <fullName evidence="4">ABC transporter ATP-binding protein</fullName>
    </submittedName>
</protein>
<dbReference type="Proteomes" id="UP000604898">
    <property type="component" value="Unassembled WGS sequence"/>
</dbReference>